<dbReference type="RefSeq" id="WP_013835448.1">
    <property type="nucleotide sequence ID" value="NC_015581.1"/>
</dbReference>
<dbReference type="Pfam" id="PF04365">
    <property type="entry name" value="BrnT_toxin"/>
    <property type="match status" value="1"/>
</dbReference>
<dbReference type="Gene3D" id="3.10.450.530">
    <property type="entry name" value="Ribonuclease toxin, BrnT, of type II toxin-antitoxin system"/>
    <property type="match status" value="1"/>
</dbReference>
<keyword evidence="2" id="KW-1185">Reference proteome</keyword>
<dbReference type="InterPro" id="IPR007460">
    <property type="entry name" value="BrnT_toxin"/>
</dbReference>
<dbReference type="Proteomes" id="UP000009232">
    <property type="component" value="Chromosome"/>
</dbReference>
<accession>F6DCT4</accession>
<dbReference type="STRING" id="717773.Thicy_0898"/>
<dbReference type="InterPro" id="IPR038573">
    <property type="entry name" value="BrnT_sf"/>
</dbReference>
<dbReference type="KEGG" id="tcy:Thicy_0898"/>
<evidence type="ECO:0008006" key="3">
    <source>
        <dbReference type="Google" id="ProtNLM"/>
    </source>
</evidence>
<evidence type="ECO:0000313" key="2">
    <source>
        <dbReference type="Proteomes" id="UP000009232"/>
    </source>
</evidence>
<gene>
    <name evidence="1" type="ordered locus">Thicy_0898</name>
</gene>
<protein>
    <recommendedName>
        <fullName evidence="3">BrnT family toxin</fullName>
    </recommendedName>
</protein>
<dbReference type="HOGENOM" id="CLU_149290_1_2_6"/>
<evidence type="ECO:0000313" key="1">
    <source>
        <dbReference type="EMBL" id="AEG31670.1"/>
    </source>
</evidence>
<dbReference type="EMBL" id="CP002776">
    <property type="protein sequence ID" value="AEG31670.1"/>
    <property type="molecule type" value="Genomic_DNA"/>
</dbReference>
<proteinExistence type="predicted"/>
<dbReference type="eggNOG" id="COG2929">
    <property type="taxonomic scope" value="Bacteria"/>
</dbReference>
<dbReference type="AlphaFoldDB" id="F6DCT4"/>
<sequence>MIFDWDENKAKLNLQKHGVSFEEASSVFYDDLSRTVLDPFSSVGESRFLTLGLSAAMNILLVVHTAVEENCIRIISARLATKAERWKYEQYR</sequence>
<name>F6DCT4_THICA</name>
<dbReference type="OrthoDB" id="9802417at2"/>
<organism evidence="1 2">
    <name type="scientific">Thiomicrospira cyclica (strain DSM 14477 / JCM 11371 / ALM1)</name>
    <name type="common">Thioalkalimicrobium cyclicum</name>
    <dbReference type="NCBI Taxonomy" id="717773"/>
    <lineage>
        <taxon>Bacteria</taxon>
        <taxon>Pseudomonadati</taxon>
        <taxon>Pseudomonadota</taxon>
        <taxon>Gammaproteobacteria</taxon>
        <taxon>Thiotrichales</taxon>
        <taxon>Piscirickettsiaceae</taxon>
        <taxon>Thiomicrospira</taxon>
    </lineage>
</organism>
<reference evidence="1 2" key="1">
    <citation type="submission" date="2011-05" db="EMBL/GenBank/DDBJ databases">
        <title>Complete sequence of Thioalkalimicrobium cyclicum ALM1.</title>
        <authorList>
            <consortium name="US DOE Joint Genome Institute"/>
            <person name="Lucas S."/>
            <person name="Han J."/>
            <person name="Lapidus A."/>
            <person name="Cheng J.-F."/>
            <person name="Goodwin L."/>
            <person name="Pitluck S."/>
            <person name="Peters L."/>
            <person name="Mikhailova N."/>
            <person name="Davenport K."/>
            <person name="Han C."/>
            <person name="Tapia R."/>
            <person name="Land M."/>
            <person name="Hauser L."/>
            <person name="Kyrpides N."/>
            <person name="Ivanova N."/>
            <person name="Pagani I."/>
            <person name="Kappler U."/>
            <person name="Woyke T."/>
        </authorList>
    </citation>
    <scope>NUCLEOTIDE SEQUENCE [LARGE SCALE GENOMIC DNA]</scope>
    <source>
        <strain evidence="2">DSM 14477 / JCM 11371 / ALM1</strain>
    </source>
</reference>